<dbReference type="FunCoup" id="H2XXU4">
    <property type="interactions" value="235"/>
</dbReference>
<dbReference type="GO" id="GO:0005634">
    <property type="term" value="C:nucleus"/>
    <property type="evidence" value="ECO:0007669"/>
    <property type="project" value="InterPro"/>
</dbReference>
<evidence type="ECO:0000259" key="2">
    <source>
        <dbReference type="Pfam" id="PF08164"/>
    </source>
</evidence>
<dbReference type="InterPro" id="IPR012617">
    <property type="entry name" value="AATF_C"/>
</dbReference>
<dbReference type="AlphaFoldDB" id="H2XXU4"/>
<reference evidence="4" key="3">
    <citation type="submission" date="2025-09" db="UniProtKB">
        <authorList>
            <consortium name="Ensembl"/>
        </authorList>
    </citation>
    <scope>IDENTIFICATION</scope>
</reference>
<dbReference type="Pfam" id="PF13339">
    <property type="entry name" value="AATF-Che1"/>
    <property type="match status" value="1"/>
</dbReference>
<reference evidence="4" key="2">
    <citation type="submission" date="2025-08" db="UniProtKB">
        <authorList>
            <consortium name="Ensembl"/>
        </authorList>
    </citation>
    <scope>IDENTIFICATION</scope>
</reference>
<dbReference type="HOGENOM" id="CLU_018299_1_0_1"/>
<sequence>DLWEILLESRIKMQKLVSLSNQLPRPNIHDVWLDKVSLIFVYSIALTEMFVCVFYCLDLASTKSLNKLGDKERTKLAAGKTFDPDQWNSVIGQQYAVLKTSRNKRLQLWYDKTRVSSHKLDKSFNKFERSTVSQIDHVLSDRSRLIKRTRLKRSAYHVLGNIENLNSIDEEIFDDDDFYHQLLQKLIEQKSSSVVQDGIADSVEMTRQFLKLQRLRTKAKKTVDTKASKGRKVRYHIHPKLASFMAPIDDTTWTHESRNRIIKSLFGKLSFEAEE</sequence>
<dbReference type="InParanoid" id="H2XXU4"/>
<dbReference type="Pfam" id="PF08164">
    <property type="entry name" value="TRAUB"/>
    <property type="match status" value="1"/>
</dbReference>
<proteinExistence type="inferred from homology"/>
<accession>H2XXU4</accession>
<feature type="domain" description="AATF leucine zipper-containing" evidence="3">
    <location>
        <begin position="2"/>
        <end position="112"/>
    </location>
</feature>
<dbReference type="PANTHER" id="PTHR15565">
    <property type="entry name" value="AATF PROTEIN APOPTOSIS ANTAGONIZING TRANSCRIPTION FACTOR"/>
    <property type="match status" value="1"/>
</dbReference>
<organism evidence="4 5">
    <name type="scientific">Ciona intestinalis</name>
    <name type="common">Transparent sea squirt</name>
    <name type="synonym">Ascidia intestinalis</name>
    <dbReference type="NCBI Taxonomy" id="7719"/>
    <lineage>
        <taxon>Eukaryota</taxon>
        <taxon>Metazoa</taxon>
        <taxon>Chordata</taxon>
        <taxon>Tunicata</taxon>
        <taxon>Ascidiacea</taxon>
        <taxon>Phlebobranchia</taxon>
        <taxon>Cionidae</taxon>
        <taxon>Ciona</taxon>
    </lineage>
</organism>
<protein>
    <recommendedName>
        <fullName evidence="6">Apoptosis-antagonizing transcription factor C-terminal domain-containing protein</fullName>
    </recommendedName>
</protein>
<dbReference type="Ensembl" id="ENSCINT00000033072.1">
    <property type="protein sequence ID" value="ENSCINP00000034478.1"/>
    <property type="gene ID" value="ENSCING00000021204.1"/>
</dbReference>
<reference evidence="5" key="1">
    <citation type="journal article" date="2002" name="Science">
        <title>The draft genome of Ciona intestinalis: insights into chordate and vertebrate origins.</title>
        <authorList>
            <person name="Dehal P."/>
            <person name="Satou Y."/>
            <person name="Campbell R.K."/>
            <person name="Chapman J."/>
            <person name="Degnan B."/>
            <person name="De Tomaso A."/>
            <person name="Davidson B."/>
            <person name="Di Gregorio A."/>
            <person name="Gelpke M."/>
            <person name="Goodstein D.M."/>
            <person name="Harafuji N."/>
            <person name="Hastings K.E."/>
            <person name="Ho I."/>
            <person name="Hotta K."/>
            <person name="Huang W."/>
            <person name="Kawashima T."/>
            <person name="Lemaire P."/>
            <person name="Martinez D."/>
            <person name="Meinertzhagen I.A."/>
            <person name="Necula S."/>
            <person name="Nonaka M."/>
            <person name="Putnam N."/>
            <person name="Rash S."/>
            <person name="Saiga H."/>
            <person name="Satake M."/>
            <person name="Terry A."/>
            <person name="Yamada L."/>
            <person name="Wang H.G."/>
            <person name="Awazu S."/>
            <person name="Azumi K."/>
            <person name="Boore J."/>
            <person name="Branno M."/>
            <person name="Chin-Bow S."/>
            <person name="DeSantis R."/>
            <person name="Doyle S."/>
            <person name="Francino P."/>
            <person name="Keys D.N."/>
            <person name="Haga S."/>
            <person name="Hayashi H."/>
            <person name="Hino K."/>
            <person name="Imai K.S."/>
            <person name="Inaba K."/>
            <person name="Kano S."/>
            <person name="Kobayashi K."/>
            <person name="Kobayashi M."/>
            <person name="Lee B.I."/>
            <person name="Makabe K.W."/>
            <person name="Manohar C."/>
            <person name="Matassi G."/>
            <person name="Medina M."/>
            <person name="Mochizuki Y."/>
            <person name="Mount S."/>
            <person name="Morishita T."/>
            <person name="Miura S."/>
            <person name="Nakayama A."/>
            <person name="Nishizaka S."/>
            <person name="Nomoto H."/>
            <person name="Ohta F."/>
            <person name="Oishi K."/>
            <person name="Rigoutsos I."/>
            <person name="Sano M."/>
            <person name="Sasaki A."/>
            <person name="Sasakura Y."/>
            <person name="Shoguchi E."/>
            <person name="Shin-i T."/>
            <person name="Spagnuolo A."/>
            <person name="Stainier D."/>
            <person name="Suzuki M.M."/>
            <person name="Tassy O."/>
            <person name="Takatori N."/>
            <person name="Tokuoka M."/>
            <person name="Yagi K."/>
            <person name="Yoshizaki F."/>
            <person name="Wada S."/>
            <person name="Zhang C."/>
            <person name="Hyatt P.D."/>
            <person name="Larimer F."/>
            <person name="Detter C."/>
            <person name="Doggett N."/>
            <person name="Glavina T."/>
            <person name="Hawkins T."/>
            <person name="Richardson P."/>
            <person name="Lucas S."/>
            <person name="Kohara Y."/>
            <person name="Levine M."/>
            <person name="Satoh N."/>
            <person name="Rokhsar D.S."/>
        </authorList>
    </citation>
    <scope>NUCLEOTIDE SEQUENCE [LARGE SCALE GENOMIC DNA]</scope>
</reference>
<evidence type="ECO:0000259" key="3">
    <source>
        <dbReference type="Pfam" id="PF13339"/>
    </source>
</evidence>
<feature type="domain" description="Apoptosis-antagonizing transcription factor C-terminal" evidence="2">
    <location>
        <begin position="179"/>
        <end position="266"/>
    </location>
</feature>
<dbReference type="PANTHER" id="PTHR15565:SF0">
    <property type="entry name" value="PROTEIN AATF"/>
    <property type="match status" value="1"/>
</dbReference>
<dbReference type="Proteomes" id="UP000008144">
    <property type="component" value="Unassembled WGS sequence"/>
</dbReference>
<keyword evidence="5" id="KW-1185">Reference proteome</keyword>
<dbReference type="InterPro" id="IPR025160">
    <property type="entry name" value="AATF"/>
</dbReference>
<name>H2XXU4_CIOIN</name>
<comment type="similarity">
    <text evidence="1">Belongs to the AATF family.</text>
</comment>
<dbReference type="GeneTree" id="ENSGT00390000000288"/>
<dbReference type="InterPro" id="IPR039223">
    <property type="entry name" value="AATF/Bfr2"/>
</dbReference>
<evidence type="ECO:0008006" key="6">
    <source>
        <dbReference type="Google" id="ProtNLM"/>
    </source>
</evidence>
<evidence type="ECO:0000256" key="1">
    <source>
        <dbReference type="ARBA" id="ARBA00008966"/>
    </source>
</evidence>
<dbReference type="STRING" id="7719.ENSCINP00000034478"/>
<evidence type="ECO:0000313" key="5">
    <source>
        <dbReference type="Proteomes" id="UP000008144"/>
    </source>
</evidence>
<evidence type="ECO:0000313" key="4">
    <source>
        <dbReference type="Ensembl" id="ENSCINP00000034478.1"/>
    </source>
</evidence>